<dbReference type="OMA" id="HEQSKFS"/>
<dbReference type="Pfam" id="PF05627">
    <property type="entry name" value="AvrRpt-cleavage"/>
    <property type="match status" value="1"/>
</dbReference>
<dbReference type="PANTHER" id="PTHR33159:SF101">
    <property type="entry name" value="OS04G0379600 PROTEIN"/>
    <property type="match status" value="1"/>
</dbReference>
<dbReference type="AlphaFoldDB" id="A0A8T2RER7"/>
<keyword evidence="4" id="KW-1185">Reference proteome</keyword>
<reference evidence="3" key="1">
    <citation type="submission" date="2021-08" db="EMBL/GenBank/DDBJ databases">
        <title>WGS assembly of Ceratopteris richardii.</title>
        <authorList>
            <person name="Marchant D.B."/>
            <person name="Chen G."/>
            <person name="Jenkins J."/>
            <person name="Shu S."/>
            <person name="Leebens-Mack J."/>
            <person name="Grimwood J."/>
            <person name="Schmutz J."/>
            <person name="Soltis P."/>
            <person name="Soltis D."/>
            <person name="Chen Z.-H."/>
        </authorList>
    </citation>
    <scope>NUCLEOTIDE SEQUENCE</scope>
    <source>
        <strain evidence="3">Whitten #5841</strain>
        <tissue evidence="3">Leaf</tissue>
    </source>
</reference>
<organism evidence="3 4">
    <name type="scientific">Ceratopteris richardii</name>
    <name type="common">Triangle waterfern</name>
    <dbReference type="NCBI Taxonomy" id="49495"/>
    <lineage>
        <taxon>Eukaryota</taxon>
        <taxon>Viridiplantae</taxon>
        <taxon>Streptophyta</taxon>
        <taxon>Embryophyta</taxon>
        <taxon>Tracheophyta</taxon>
        <taxon>Polypodiopsida</taxon>
        <taxon>Polypodiidae</taxon>
        <taxon>Polypodiales</taxon>
        <taxon>Pteridineae</taxon>
        <taxon>Pteridaceae</taxon>
        <taxon>Parkerioideae</taxon>
        <taxon>Ceratopteris</taxon>
    </lineage>
</organism>
<feature type="region of interest" description="Disordered" evidence="1">
    <location>
        <begin position="1"/>
        <end position="67"/>
    </location>
</feature>
<evidence type="ECO:0000256" key="1">
    <source>
        <dbReference type="SAM" id="MobiDB-lite"/>
    </source>
</evidence>
<evidence type="ECO:0000313" key="4">
    <source>
        <dbReference type="Proteomes" id="UP000825935"/>
    </source>
</evidence>
<dbReference type="InterPro" id="IPR040387">
    <property type="entry name" value="RIN4/NOI4"/>
</dbReference>
<gene>
    <name evidence="3" type="ORF">KP509_28G064600</name>
</gene>
<name>A0A8T2RER7_CERRI</name>
<proteinExistence type="predicted"/>
<accession>A0A8T2RER7</accession>
<feature type="compositionally biased region" description="Basic and acidic residues" evidence="1">
    <location>
        <begin position="57"/>
        <end position="67"/>
    </location>
</feature>
<dbReference type="PANTHER" id="PTHR33159">
    <property type="entry name" value="RPM1-INTERACTING PROTEIN 4 (RIN4) FAMILY PROTEIN"/>
    <property type="match status" value="1"/>
</dbReference>
<feature type="domain" description="RIN4 pathogenic type III effector avirulence factor Avr cleavage site" evidence="2">
    <location>
        <begin position="7"/>
        <end position="39"/>
    </location>
</feature>
<evidence type="ECO:0000313" key="3">
    <source>
        <dbReference type="EMBL" id="KAH7294294.1"/>
    </source>
</evidence>
<dbReference type="Proteomes" id="UP000825935">
    <property type="component" value="Chromosome 28"/>
</dbReference>
<comment type="caution">
    <text evidence="3">The sequence shown here is derived from an EMBL/GenBank/DDBJ whole genome shotgun (WGS) entry which is preliminary data.</text>
</comment>
<protein>
    <recommendedName>
        <fullName evidence="2">RIN4 pathogenic type III effector avirulence factor Avr cleavage site domain-containing protein</fullName>
    </recommendedName>
</protein>
<sequence>MATGKAAGPLPKFGAWDEQDPSAGEGFTVIFNQARDERKTGGPARIPSEAPNPPKAELGEKPGKHEQSKFSIFGCCFRSSNAA</sequence>
<dbReference type="EMBL" id="CM035433">
    <property type="protein sequence ID" value="KAH7294294.1"/>
    <property type="molecule type" value="Genomic_DNA"/>
</dbReference>
<dbReference type="OrthoDB" id="1903947at2759"/>
<dbReference type="InterPro" id="IPR008700">
    <property type="entry name" value="TypeIII_avirulence_cleave"/>
</dbReference>
<evidence type="ECO:0000259" key="2">
    <source>
        <dbReference type="Pfam" id="PF05627"/>
    </source>
</evidence>